<sequence length="270" mass="30327">MKKAETERAGSVMPQRPAHFVFVHGFGLGAWCWYKVRTLLESSGYAVSCIDLKSAGTDGTDANSIVSFHDYNMPLTDFMLSLPENERVILVGHSAGGLSLTQAMRGFAGKIRVAVFVAATMLRLGFYTDQDVKDGVLDLSVYGDVHVLGFRKGYDKYPTSILIKKEFQRSIMYQMSPQEDSTLASMLMKPGPMLALQNARFNDYFARDMDMVPRVYIKSVHDNVLKREQQESMIRRWPPAETYTIESDHCPFFSAPLVLCGLLVMISSSY</sequence>
<evidence type="ECO:0000313" key="4">
    <source>
        <dbReference type="Proteomes" id="UP001345219"/>
    </source>
</evidence>
<dbReference type="FunFam" id="3.40.50.1820:FF:000025">
    <property type="entry name" value="putative methylesterase 11, chloroplastic"/>
    <property type="match status" value="1"/>
</dbReference>
<evidence type="ECO:0000256" key="1">
    <source>
        <dbReference type="ARBA" id="ARBA00022801"/>
    </source>
</evidence>
<dbReference type="GO" id="GO:0080032">
    <property type="term" value="F:methyl jasmonate esterase activity"/>
    <property type="evidence" value="ECO:0007669"/>
    <property type="project" value="TreeGrafter"/>
</dbReference>
<organism evidence="3 4">
    <name type="scientific">Trapa incisa</name>
    <dbReference type="NCBI Taxonomy" id="236973"/>
    <lineage>
        <taxon>Eukaryota</taxon>
        <taxon>Viridiplantae</taxon>
        <taxon>Streptophyta</taxon>
        <taxon>Embryophyta</taxon>
        <taxon>Tracheophyta</taxon>
        <taxon>Spermatophyta</taxon>
        <taxon>Magnoliopsida</taxon>
        <taxon>eudicotyledons</taxon>
        <taxon>Gunneridae</taxon>
        <taxon>Pentapetalae</taxon>
        <taxon>rosids</taxon>
        <taxon>malvids</taxon>
        <taxon>Myrtales</taxon>
        <taxon>Lythraceae</taxon>
        <taxon>Trapa</taxon>
    </lineage>
</organism>
<comment type="caution">
    <text evidence="3">The sequence shown here is derived from an EMBL/GenBank/DDBJ whole genome shotgun (WGS) entry which is preliminary data.</text>
</comment>
<reference evidence="3 4" key="1">
    <citation type="journal article" date="2023" name="Hortic Res">
        <title>Pangenome of water caltrop reveals structural variations and asymmetric subgenome divergence after allopolyploidization.</title>
        <authorList>
            <person name="Zhang X."/>
            <person name="Chen Y."/>
            <person name="Wang L."/>
            <person name="Yuan Y."/>
            <person name="Fang M."/>
            <person name="Shi L."/>
            <person name="Lu R."/>
            <person name="Comes H.P."/>
            <person name="Ma Y."/>
            <person name="Chen Y."/>
            <person name="Huang G."/>
            <person name="Zhou Y."/>
            <person name="Zheng Z."/>
            <person name="Qiu Y."/>
        </authorList>
    </citation>
    <scope>NUCLEOTIDE SEQUENCE [LARGE SCALE GENOMIC DNA]</scope>
    <source>
        <tissue evidence="3">Roots</tissue>
    </source>
</reference>
<dbReference type="Gene3D" id="3.40.50.1820">
    <property type="entry name" value="alpha/beta hydrolase"/>
    <property type="match status" value="1"/>
</dbReference>
<dbReference type="GO" id="GO:0009694">
    <property type="term" value="P:jasmonic acid metabolic process"/>
    <property type="evidence" value="ECO:0007669"/>
    <property type="project" value="TreeGrafter"/>
</dbReference>
<dbReference type="InterPro" id="IPR000073">
    <property type="entry name" value="AB_hydrolase_1"/>
</dbReference>
<dbReference type="SUPFAM" id="SSF53474">
    <property type="entry name" value="alpha/beta-Hydrolases"/>
    <property type="match status" value="1"/>
</dbReference>
<proteinExistence type="predicted"/>
<dbReference type="GO" id="GO:0080030">
    <property type="term" value="F:methyl indole-3-acetate esterase activity"/>
    <property type="evidence" value="ECO:0007669"/>
    <property type="project" value="TreeGrafter"/>
</dbReference>
<name>A0AAN7L2A9_9MYRT</name>
<dbReference type="PANTHER" id="PTHR10992:SF1032">
    <property type="entry name" value="METHYLESTERASE 17"/>
    <property type="match status" value="1"/>
</dbReference>
<dbReference type="PANTHER" id="PTHR10992">
    <property type="entry name" value="METHYLESTERASE FAMILY MEMBER"/>
    <property type="match status" value="1"/>
</dbReference>
<dbReference type="AlphaFoldDB" id="A0AAN7L2A9"/>
<evidence type="ECO:0000259" key="2">
    <source>
        <dbReference type="Pfam" id="PF12697"/>
    </source>
</evidence>
<dbReference type="EMBL" id="JAXIOK010000002">
    <property type="protein sequence ID" value="KAK4778152.1"/>
    <property type="molecule type" value="Genomic_DNA"/>
</dbReference>
<evidence type="ECO:0000313" key="3">
    <source>
        <dbReference type="EMBL" id="KAK4778152.1"/>
    </source>
</evidence>
<gene>
    <name evidence="3" type="ORF">SAY87_018339</name>
</gene>
<dbReference type="GO" id="GO:0080031">
    <property type="term" value="F:methyl salicylate esterase activity"/>
    <property type="evidence" value="ECO:0007669"/>
    <property type="project" value="TreeGrafter"/>
</dbReference>
<keyword evidence="4" id="KW-1185">Reference proteome</keyword>
<keyword evidence="1" id="KW-0378">Hydrolase</keyword>
<dbReference type="InterPro" id="IPR029058">
    <property type="entry name" value="AB_hydrolase_fold"/>
</dbReference>
<dbReference type="InterPro" id="IPR045889">
    <property type="entry name" value="MES/HNL"/>
</dbReference>
<dbReference type="Proteomes" id="UP001345219">
    <property type="component" value="Chromosome 14"/>
</dbReference>
<dbReference type="Pfam" id="PF12697">
    <property type="entry name" value="Abhydrolase_6"/>
    <property type="match status" value="1"/>
</dbReference>
<accession>A0AAN7L2A9</accession>
<dbReference type="GO" id="GO:0009696">
    <property type="term" value="P:salicylic acid metabolic process"/>
    <property type="evidence" value="ECO:0007669"/>
    <property type="project" value="TreeGrafter"/>
</dbReference>
<feature type="domain" description="AB hydrolase-1" evidence="2">
    <location>
        <begin position="20"/>
        <end position="256"/>
    </location>
</feature>
<protein>
    <recommendedName>
        <fullName evidence="2">AB hydrolase-1 domain-containing protein</fullName>
    </recommendedName>
</protein>